<evidence type="ECO:0000313" key="2">
    <source>
        <dbReference type="Proteomes" id="UP001195483"/>
    </source>
</evidence>
<name>A0AAE0SAF8_9BIVA</name>
<keyword evidence="2" id="KW-1185">Reference proteome</keyword>
<evidence type="ECO:0000313" key="1">
    <source>
        <dbReference type="EMBL" id="KAK3588123.1"/>
    </source>
</evidence>
<proteinExistence type="predicted"/>
<sequence length="301" mass="34415">MTDLSQAISKETKFASCASLLTISSGSVPSTTKIRLKMVSFKKIEVDNRPQLKEQAITVQDINSNRLHVYGLIDADIKMNEKTFNYQFLVCDITEEGIIGQDLLLRFVDKIDYKGLRLITGIGDISCWIVGEAEMISRVTVRRTTQLQANTVTWVLIHVLKSEFLAEDGIIEVSHKRQHCNEETDKKLGCSDTTVQVKSRAITRNEAVDKESALSVRQELLCGWEPSEVRNRQLEDPNIAPIMVAMDDGCARPEWQRIAENSSSLKTLWRQWNRLELHGRMLYRRWFDETNDCSKLQLIVP</sequence>
<reference evidence="1" key="3">
    <citation type="submission" date="2023-05" db="EMBL/GenBank/DDBJ databases">
        <authorList>
            <person name="Smith C.H."/>
        </authorList>
    </citation>
    <scope>NUCLEOTIDE SEQUENCE</scope>
    <source>
        <strain evidence="1">CHS0354</strain>
        <tissue evidence="1">Mantle</tissue>
    </source>
</reference>
<reference evidence="1" key="2">
    <citation type="journal article" date="2021" name="Genome Biol. Evol.">
        <title>Developing a high-quality reference genome for a parasitic bivalve with doubly uniparental inheritance (Bivalvia: Unionida).</title>
        <authorList>
            <person name="Smith C.H."/>
        </authorList>
    </citation>
    <scope>NUCLEOTIDE SEQUENCE</scope>
    <source>
        <strain evidence="1">CHS0354</strain>
        <tissue evidence="1">Mantle</tissue>
    </source>
</reference>
<reference evidence="1" key="1">
    <citation type="journal article" date="2021" name="Genome Biol. Evol.">
        <title>A High-Quality Reference Genome for a Parasitic Bivalve with Doubly Uniparental Inheritance (Bivalvia: Unionida).</title>
        <authorList>
            <person name="Smith C.H."/>
        </authorList>
    </citation>
    <scope>NUCLEOTIDE SEQUENCE</scope>
    <source>
        <strain evidence="1">CHS0354</strain>
    </source>
</reference>
<dbReference type="Proteomes" id="UP001195483">
    <property type="component" value="Unassembled WGS sequence"/>
</dbReference>
<organism evidence="1 2">
    <name type="scientific">Potamilus streckersoni</name>
    <dbReference type="NCBI Taxonomy" id="2493646"/>
    <lineage>
        <taxon>Eukaryota</taxon>
        <taxon>Metazoa</taxon>
        <taxon>Spiralia</taxon>
        <taxon>Lophotrochozoa</taxon>
        <taxon>Mollusca</taxon>
        <taxon>Bivalvia</taxon>
        <taxon>Autobranchia</taxon>
        <taxon>Heteroconchia</taxon>
        <taxon>Palaeoheterodonta</taxon>
        <taxon>Unionida</taxon>
        <taxon>Unionoidea</taxon>
        <taxon>Unionidae</taxon>
        <taxon>Ambleminae</taxon>
        <taxon>Lampsilini</taxon>
        <taxon>Potamilus</taxon>
    </lineage>
</organism>
<protein>
    <submittedName>
        <fullName evidence="1">Uncharacterized protein</fullName>
    </submittedName>
</protein>
<dbReference type="EMBL" id="JAEAOA010000745">
    <property type="protein sequence ID" value="KAK3588123.1"/>
    <property type="molecule type" value="Genomic_DNA"/>
</dbReference>
<accession>A0AAE0SAF8</accession>
<gene>
    <name evidence="1" type="ORF">CHS0354_012180</name>
</gene>
<comment type="caution">
    <text evidence="1">The sequence shown here is derived from an EMBL/GenBank/DDBJ whole genome shotgun (WGS) entry which is preliminary data.</text>
</comment>
<dbReference type="AlphaFoldDB" id="A0AAE0SAF8"/>